<evidence type="ECO:0000313" key="2">
    <source>
        <dbReference type="EMBL" id="MDG0860368.1"/>
    </source>
</evidence>
<name>A0A9X4R5C8_9STAP</name>
<gene>
    <name evidence="2" type="ORF">M4L21_13625</name>
</gene>
<dbReference type="AlphaFoldDB" id="A0A9X4R5C8"/>
<reference evidence="2" key="1">
    <citation type="submission" date="2022-05" db="EMBL/GenBank/DDBJ databases">
        <title>Comparative genomics of Staphylococcus equorum isolates.</title>
        <authorList>
            <person name="Luelf R.H."/>
        </authorList>
    </citation>
    <scope>NUCLEOTIDE SEQUENCE</scope>
    <source>
        <strain evidence="2">TMW 2.2343</strain>
    </source>
</reference>
<dbReference type="EMBL" id="JAMBPX010000011">
    <property type="protein sequence ID" value="MDG0860368.1"/>
    <property type="molecule type" value="Genomic_DNA"/>
</dbReference>
<protein>
    <submittedName>
        <fullName evidence="2">Uncharacterized protein</fullName>
    </submittedName>
</protein>
<evidence type="ECO:0000313" key="3">
    <source>
        <dbReference type="Proteomes" id="UP001152302"/>
    </source>
</evidence>
<sequence>MKKLTAHGLKIDRRKSMISNLNDNGIERKLTEGSSSIKIRESKVRRLTRKLKGLEDKKETTQREIEIVQQLLEKTQKELAELITKVEK</sequence>
<organism evidence="2 3">
    <name type="scientific">Staphylococcus equorum</name>
    <dbReference type="NCBI Taxonomy" id="246432"/>
    <lineage>
        <taxon>Bacteria</taxon>
        <taxon>Bacillati</taxon>
        <taxon>Bacillota</taxon>
        <taxon>Bacilli</taxon>
        <taxon>Bacillales</taxon>
        <taxon>Staphylococcaceae</taxon>
        <taxon>Staphylococcus</taxon>
    </lineage>
</organism>
<keyword evidence="1" id="KW-0175">Coiled coil</keyword>
<dbReference type="Proteomes" id="UP001152302">
    <property type="component" value="Unassembled WGS sequence"/>
</dbReference>
<dbReference type="RefSeq" id="WP_277595887.1">
    <property type="nucleotide sequence ID" value="NZ_JAMBPX010000011.1"/>
</dbReference>
<feature type="coiled-coil region" evidence="1">
    <location>
        <begin position="37"/>
        <end position="85"/>
    </location>
</feature>
<dbReference type="SUPFAM" id="SSF57997">
    <property type="entry name" value="Tropomyosin"/>
    <property type="match status" value="1"/>
</dbReference>
<accession>A0A9X4R5C8</accession>
<proteinExistence type="predicted"/>
<evidence type="ECO:0000256" key="1">
    <source>
        <dbReference type="SAM" id="Coils"/>
    </source>
</evidence>
<comment type="caution">
    <text evidence="2">The sequence shown here is derived from an EMBL/GenBank/DDBJ whole genome shotgun (WGS) entry which is preliminary data.</text>
</comment>